<dbReference type="VEuPathDB" id="FungiDB:NCU01566"/>
<sequence>MPPIDSQISPNPPTDDLSNQPPSSIQAQVQRRASELGIMPSSASNPARQQHPEPSPSPSPPPLPPRTSTPLGAPTRRPTLTQTQTPEQLRRRIQELRESSRQLVEGITQERERWLERFKTTIRSKVGYDFLMEQIEPLTQLGEEQEKLESAMQNMSNPVKKQGLRIWFCMWVAWVPRKSATSNDEGSEDKLDEISREVVEWDKACLRWERQEFLKRTGGVEDVGVIADRNLEEEEIKRLLEKQKQWRYELDHVDISSQDFITKPGGFIVPVFNARDLLELPELWVTLAPGEAGPRNGDTPMGKGRILVTHHPPFLPTCIVFDGLRLYRTGKLYAGNIEYRTRDLENENASRVRLILCVHRHRHKLGPDNENKNGER</sequence>
<feature type="compositionally biased region" description="Polar residues" evidence="1">
    <location>
        <begin position="16"/>
        <end position="31"/>
    </location>
</feature>
<reference evidence="2" key="2">
    <citation type="submission" date="2001-10" db="EMBL/GenBank/DDBJ databases">
        <authorList>
            <person name="German Neurospora genome project"/>
        </authorList>
    </citation>
    <scope>NUCLEOTIDE SEQUENCE</scope>
</reference>
<accession>Q96U21</accession>
<evidence type="ECO:0000313" key="2">
    <source>
        <dbReference type="EMBL" id="CAD01133.1"/>
    </source>
</evidence>
<feature type="compositionally biased region" description="Low complexity" evidence="1">
    <location>
        <begin position="68"/>
        <end position="87"/>
    </location>
</feature>
<dbReference type="EMBL" id="AL355930">
    <property type="protein sequence ID" value="CAD01133.1"/>
    <property type="molecule type" value="Genomic_DNA"/>
</dbReference>
<dbReference type="AlphaFoldDB" id="Q96U21"/>
<evidence type="ECO:0000256" key="1">
    <source>
        <dbReference type="SAM" id="MobiDB-lite"/>
    </source>
</evidence>
<gene>
    <name evidence="2" type="primary">B2O8.420</name>
</gene>
<protein>
    <submittedName>
        <fullName evidence="2">Putaive protein</fullName>
    </submittedName>
</protein>
<proteinExistence type="predicted"/>
<organism evidence="2">
    <name type="scientific">Neurospora crassa</name>
    <dbReference type="NCBI Taxonomy" id="5141"/>
    <lineage>
        <taxon>Eukaryota</taxon>
        <taxon>Fungi</taxon>
        <taxon>Dikarya</taxon>
        <taxon>Ascomycota</taxon>
        <taxon>Pezizomycotina</taxon>
        <taxon>Sordariomycetes</taxon>
        <taxon>Sordariomycetidae</taxon>
        <taxon>Sordariales</taxon>
        <taxon>Sordariaceae</taxon>
        <taxon>Neurospora</taxon>
    </lineage>
</organism>
<name>Q96U21_NEUCS</name>
<feature type="compositionally biased region" description="Pro residues" evidence="1">
    <location>
        <begin position="53"/>
        <end position="67"/>
    </location>
</feature>
<reference evidence="2" key="1">
    <citation type="submission" date="2000-05" db="EMBL/GenBank/DDBJ databases">
        <authorList>
            <person name="Schulte U."/>
            <person name="Aign V."/>
            <person name="Hoheisel J."/>
            <person name="Brandt P."/>
            <person name="Fartmann B."/>
            <person name="Holland R."/>
            <person name="Nyakatura G."/>
            <person name="Mewes H.W."/>
            <person name="Mannhaupt G."/>
        </authorList>
    </citation>
    <scope>NUCLEOTIDE SEQUENCE</scope>
</reference>
<feature type="region of interest" description="Disordered" evidence="1">
    <location>
        <begin position="1"/>
        <end position="88"/>
    </location>
</feature>